<dbReference type="InterPro" id="IPR013830">
    <property type="entry name" value="SGNH_hydro"/>
</dbReference>
<evidence type="ECO:0000259" key="1">
    <source>
        <dbReference type="Pfam" id="PF14606"/>
    </source>
</evidence>
<dbReference type="Gene3D" id="3.40.50.1110">
    <property type="entry name" value="SGNH hydrolase"/>
    <property type="match status" value="1"/>
</dbReference>
<dbReference type="InterPro" id="IPR036514">
    <property type="entry name" value="SGNH_hydro_sf"/>
</dbReference>
<reference evidence="3" key="1">
    <citation type="journal article" date="2019" name="Int. J. Syst. Evol. Microbiol.">
        <title>The Global Catalogue of Microorganisms (GCM) 10K type strain sequencing project: providing services to taxonomists for standard genome sequencing and annotation.</title>
        <authorList>
            <consortium name="The Broad Institute Genomics Platform"/>
            <consortium name="The Broad Institute Genome Sequencing Center for Infectious Disease"/>
            <person name="Wu L."/>
            <person name="Ma J."/>
        </authorList>
    </citation>
    <scope>NUCLEOTIDE SEQUENCE [LARGE SCALE GENOMIC DNA]</scope>
    <source>
        <strain evidence="3">JCM 16949</strain>
    </source>
</reference>
<dbReference type="EMBL" id="BAABAE010000001">
    <property type="protein sequence ID" value="GAA3731277.1"/>
    <property type="molecule type" value="Genomic_DNA"/>
</dbReference>
<dbReference type="Pfam" id="PF14606">
    <property type="entry name" value="Lipase_GDSL_3"/>
    <property type="match status" value="1"/>
</dbReference>
<dbReference type="GO" id="GO:0016787">
    <property type="term" value="F:hydrolase activity"/>
    <property type="evidence" value="ECO:0007669"/>
    <property type="project" value="UniProtKB-KW"/>
</dbReference>
<proteinExistence type="predicted"/>
<dbReference type="Gene3D" id="2.60.120.260">
    <property type="entry name" value="Galactose-binding domain-like"/>
    <property type="match status" value="1"/>
</dbReference>
<gene>
    <name evidence="2" type="ORF">GCM10022239_04850</name>
</gene>
<dbReference type="Proteomes" id="UP001501004">
    <property type="component" value="Unassembled WGS sequence"/>
</dbReference>
<dbReference type="RefSeq" id="WP_344753311.1">
    <property type="nucleotide sequence ID" value="NZ_BAABAE010000001.1"/>
</dbReference>
<name>A0ABP7F6H9_9MICO</name>
<accession>A0ABP7F6H9</accession>
<dbReference type="SUPFAM" id="SSF52266">
    <property type="entry name" value="SGNH hydrolase"/>
    <property type="match status" value="1"/>
</dbReference>
<sequence>MATSLHDTEPAPPMDVAHWPILKTTQGEFAVEGADHVEQTDSGLVFHRLPESAIAKIPMEFFRVVEAQPSGVRLVMATRATTIRLVVTTTAAVFFPDEPVESFGRFDLLVDGRPCSHLVVPSGGIRTMEVLTNSSTVSPGVPVTVDFEGLPGRDKTVEIWLPHDVEVAVASVDANAPLAAVRDARPIWLNYGSSISHGVNASAPTGIWAAVAATAAGRNLLSMGFSGNALLDSLVATTIRDREADLISLEIGINVINHDGFRVRTFLSAVTAFLDTIRERHTTTPIWVVSAILCPVVEDRPGPTMMVGLPGARRAETESQPHDLQRGRLSLSLTRELLQQIVEWRSRTDSNLHYLDGRELYGEAESESMPMRDGLHPDSAAQRHIGLRFAELVLGATVTDTTLAKRSN</sequence>
<evidence type="ECO:0000313" key="3">
    <source>
        <dbReference type="Proteomes" id="UP001501004"/>
    </source>
</evidence>
<organism evidence="2 3">
    <name type="scientific">Leifsonella bigeumensis</name>
    <dbReference type="NCBI Taxonomy" id="433643"/>
    <lineage>
        <taxon>Bacteria</taxon>
        <taxon>Bacillati</taxon>
        <taxon>Actinomycetota</taxon>
        <taxon>Actinomycetes</taxon>
        <taxon>Micrococcales</taxon>
        <taxon>Microbacteriaceae</taxon>
        <taxon>Leifsonella</taxon>
    </lineage>
</organism>
<keyword evidence="2" id="KW-0378">Hydrolase</keyword>
<protein>
    <submittedName>
        <fullName evidence="2">SGNH/GDSL hydrolase family protein</fullName>
    </submittedName>
</protein>
<feature type="domain" description="SGNH hydrolase-type esterase" evidence="1">
    <location>
        <begin position="191"/>
        <end position="290"/>
    </location>
</feature>
<keyword evidence="3" id="KW-1185">Reference proteome</keyword>
<evidence type="ECO:0000313" key="2">
    <source>
        <dbReference type="EMBL" id="GAA3731277.1"/>
    </source>
</evidence>
<comment type="caution">
    <text evidence="2">The sequence shown here is derived from an EMBL/GenBank/DDBJ whole genome shotgun (WGS) entry which is preliminary data.</text>
</comment>